<organism evidence="2 3">
    <name type="scientific">Acanthoscelides obtectus</name>
    <name type="common">Bean weevil</name>
    <name type="synonym">Bruchus obtectus</name>
    <dbReference type="NCBI Taxonomy" id="200917"/>
    <lineage>
        <taxon>Eukaryota</taxon>
        <taxon>Metazoa</taxon>
        <taxon>Ecdysozoa</taxon>
        <taxon>Arthropoda</taxon>
        <taxon>Hexapoda</taxon>
        <taxon>Insecta</taxon>
        <taxon>Pterygota</taxon>
        <taxon>Neoptera</taxon>
        <taxon>Endopterygota</taxon>
        <taxon>Coleoptera</taxon>
        <taxon>Polyphaga</taxon>
        <taxon>Cucujiformia</taxon>
        <taxon>Chrysomeloidea</taxon>
        <taxon>Chrysomelidae</taxon>
        <taxon>Bruchinae</taxon>
        <taxon>Bruchini</taxon>
        <taxon>Acanthoscelides</taxon>
    </lineage>
</organism>
<feature type="region of interest" description="Disordered" evidence="1">
    <location>
        <begin position="1"/>
        <end position="28"/>
    </location>
</feature>
<evidence type="ECO:0000313" key="3">
    <source>
        <dbReference type="Proteomes" id="UP001152888"/>
    </source>
</evidence>
<gene>
    <name evidence="2" type="ORF">ACAOBT_LOCUS22216</name>
</gene>
<accession>A0A9P0PUV0</accession>
<proteinExistence type="predicted"/>
<dbReference type="Proteomes" id="UP001152888">
    <property type="component" value="Unassembled WGS sequence"/>
</dbReference>
<evidence type="ECO:0000313" key="2">
    <source>
        <dbReference type="EMBL" id="CAH1994612.1"/>
    </source>
</evidence>
<name>A0A9P0PUV0_ACAOB</name>
<reference evidence="2" key="1">
    <citation type="submission" date="2022-03" db="EMBL/GenBank/DDBJ databases">
        <authorList>
            <person name="Sayadi A."/>
        </authorList>
    </citation>
    <scope>NUCLEOTIDE SEQUENCE</scope>
</reference>
<protein>
    <submittedName>
        <fullName evidence="2">Uncharacterized protein</fullName>
    </submittedName>
</protein>
<comment type="caution">
    <text evidence="2">The sequence shown here is derived from an EMBL/GenBank/DDBJ whole genome shotgun (WGS) entry which is preliminary data.</text>
</comment>
<dbReference type="EMBL" id="CAKOFQ010007204">
    <property type="protein sequence ID" value="CAH1994612.1"/>
    <property type="molecule type" value="Genomic_DNA"/>
</dbReference>
<dbReference type="AlphaFoldDB" id="A0A9P0PUV0"/>
<evidence type="ECO:0000256" key="1">
    <source>
        <dbReference type="SAM" id="MobiDB-lite"/>
    </source>
</evidence>
<sequence length="106" mass="12222">MSPASTMMNREFTKSTLLGRPGPEPTQGKTVLILKTFQHQRAGQRYWTDSDRTYFLPDRLNGENYLEFLQIALLDLLLPILPDAPIIFQYDGCPARYVQPVYGLDW</sequence>
<keyword evidence="3" id="KW-1185">Reference proteome</keyword>